<evidence type="ECO:0000313" key="1">
    <source>
        <dbReference type="EMBL" id="GAA3228641.1"/>
    </source>
</evidence>
<evidence type="ECO:0008006" key="3">
    <source>
        <dbReference type="Google" id="ProtNLM"/>
    </source>
</evidence>
<accession>A0ABP6QHQ0</accession>
<comment type="caution">
    <text evidence="1">The sequence shown here is derived from an EMBL/GenBank/DDBJ whole genome shotgun (WGS) entry which is preliminary data.</text>
</comment>
<dbReference type="PANTHER" id="PTHR20883:SF48">
    <property type="entry name" value="ECTOINE DIOXYGENASE"/>
    <property type="match status" value="1"/>
</dbReference>
<evidence type="ECO:0000313" key="2">
    <source>
        <dbReference type="Proteomes" id="UP001501237"/>
    </source>
</evidence>
<name>A0ABP6QHQ0_9ACTN</name>
<dbReference type="SUPFAM" id="SSF51197">
    <property type="entry name" value="Clavaminate synthase-like"/>
    <property type="match status" value="1"/>
</dbReference>
<reference evidence="2" key="1">
    <citation type="journal article" date="2019" name="Int. J. Syst. Evol. Microbiol.">
        <title>The Global Catalogue of Microorganisms (GCM) 10K type strain sequencing project: providing services to taxonomists for standard genome sequencing and annotation.</title>
        <authorList>
            <consortium name="The Broad Institute Genomics Platform"/>
            <consortium name="The Broad Institute Genome Sequencing Center for Infectious Disease"/>
            <person name="Wu L."/>
            <person name="Ma J."/>
        </authorList>
    </citation>
    <scope>NUCLEOTIDE SEQUENCE [LARGE SCALE GENOMIC DNA]</scope>
    <source>
        <strain evidence="2">JCM 9377</strain>
    </source>
</reference>
<organism evidence="1 2">
    <name type="scientific">Actinocorallia longicatena</name>
    <dbReference type="NCBI Taxonomy" id="111803"/>
    <lineage>
        <taxon>Bacteria</taxon>
        <taxon>Bacillati</taxon>
        <taxon>Actinomycetota</taxon>
        <taxon>Actinomycetes</taxon>
        <taxon>Streptosporangiales</taxon>
        <taxon>Thermomonosporaceae</taxon>
        <taxon>Actinocorallia</taxon>
    </lineage>
</organism>
<dbReference type="Proteomes" id="UP001501237">
    <property type="component" value="Unassembled WGS sequence"/>
</dbReference>
<gene>
    <name evidence="1" type="ORF">GCM10010468_58150</name>
</gene>
<proteinExistence type="predicted"/>
<dbReference type="EMBL" id="BAAAUV010000018">
    <property type="protein sequence ID" value="GAA3228641.1"/>
    <property type="molecule type" value="Genomic_DNA"/>
</dbReference>
<keyword evidence="2" id="KW-1185">Reference proteome</keyword>
<sequence length="302" mass="33017">MSAHSLPLPAMRRTAPNLNVRGMAPPCSSLVEQALALPCPWSETGAMPLAVRSVTEDEVAFFQENGWVHLPGLLPAGDAARLREIATVRLDSRERERRSAVDRAFGQSRDIAESDPLFRELALSPVLGRSAARLLHGVAEVRVQVTNLLVKEPDGGHGPTVFHQDFPWMPMDRSAMLTFWLALADVPAAMGSLRFRTGSHRHGLLGRSFVRDGDDQPSQHPWLTDLPLSDPLDLAAGDATVHHALTVHGSGENRRDTRRLSFTATYFDADALYTGAPYGQTDGLGLTVNRPFDHPKFPKVGT</sequence>
<dbReference type="InterPro" id="IPR008775">
    <property type="entry name" value="Phytyl_CoA_dOase-like"/>
</dbReference>
<dbReference type="PANTHER" id="PTHR20883">
    <property type="entry name" value="PHYTANOYL-COA DIOXYGENASE DOMAIN CONTAINING 1"/>
    <property type="match status" value="1"/>
</dbReference>
<protein>
    <recommendedName>
        <fullName evidence="3">Phytanoyl-CoA dioxygenase PhyH</fullName>
    </recommendedName>
</protein>
<dbReference type="Pfam" id="PF05721">
    <property type="entry name" value="PhyH"/>
    <property type="match status" value="1"/>
</dbReference>
<dbReference type="Gene3D" id="2.60.120.620">
    <property type="entry name" value="q2cbj1_9rhob like domain"/>
    <property type="match status" value="1"/>
</dbReference>